<comment type="caution">
    <text evidence="1">The sequence shown here is derived from an EMBL/GenBank/DDBJ whole genome shotgun (WGS) entry which is preliminary data.</text>
</comment>
<protein>
    <submittedName>
        <fullName evidence="1">Uncharacterized protein</fullName>
    </submittedName>
</protein>
<dbReference type="Proteomes" id="UP001234297">
    <property type="component" value="Chromosome 12"/>
</dbReference>
<accession>A0ACC2K499</accession>
<organism evidence="1 2">
    <name type="scientific">Persea americana</name>
    <name type="common">Avocado</name>
    <dbReference type="NCBI Taxonomy" id="3435"/>
    <lineage>
        <taxon>Eukaryota</taxon>
        <taxon>Viridiplantae</taxon>
        <taxon>Streptophyta</taxon>
        <taxon>Embryophyta</taxon>
        <taxon>Tracheophyta</taxon>
        <taxon>Spermatophyta</taxon>
        <taxon>Magnoliopsida</taxon>
        <taxon>Magnoliidae</taxon>
        <taxon>Laurales</taxon>
        <taxon>Lauraceae</taxon>
        <taxon>Persea</taxon>
    </lineage>
</organism>
<evidence type="ECO:0000313" key="1">
    <source>
        <dbReference type="EMBL" id="KAJ8615940.1"/>
    </source>
</evidence>
<name>A0ACC2K499_PERAE</name>
<proteinExistence type="predicted"/>
<dbReference type="EMBL" id="CM056820">
    <property type="protein sequence ID" value="KAJ8615940.1"/>
    <property type="molecule type" value="Genomic_DNA"/>
</dbReference>
<evidence type="ECO:0000313" key="2">
    <source>
        <dbReference type="Proteomes" id="UP001234297"/>
    </source>
</evidence>
<sequence length="97" mass="11243">MCRKWLKKMTLRKHREATNDFSNENIIDSGIRGNIYKAKLSNGSFVAVKRLCDTRQSRTEFLIELTTLGKVKHPNLISLMTFCVARKEKLLGYECMC</sequence>
<keyword evidence="2" id="KW-1185">Reference proteome</keyword>
<reference evidence="1 2" key="1">
    <citation type="journal article" date="2022" name="Hortic Res">
        <title>A haplotype resolved chromosomal level avocado genome allows analysis of novel avocado genes.</title>
        <authorList>
            <person name="Nath O."/>
            <person name="Fletcher S.J."/>
            <person name="Hayward A."/>
            <person name="Shaw L.M."/>
            <person name="Masouleh A.K."/>
            <person name="Furtado A."/>
            <person name="Henry R.J."/>
            <person name="Mitter N."/>
        </authorList>
    </citation>
    <scope>NUCLEOTIDE SEQUENCE [LARGE SCALE GENOMIC DNA]</scope>
    <source>
        <strain evidence="2">cv. Hass</strain>
    </source>
</reference>
<gene>
    <name evidence="1" type="ORF">MRB53_035312</name>
</gene>